<name>A0A2L0RZA3_9PSED</name>
<protein>
    <recommendedName>
        <fullName evidence="1">Beta-ketoacyl-[acyl-carrier-protein] synthase III N-terminal domain-containing protein</fullName>
    </recommendedName>
</protein>
<dbReference type="GO" id="GO:0044550">
    <property type="term" value="P:secondary metabolite biosynthetic process"/>
    <property type="evidence" value="ECO:0007669"/>
    <property type="project" value="TreeGrafter"/>
</dbReference>
<dbReference type="SUPFAM" id="SSF53901">
    <property type="entry name" value="Thiolase-like"/>
    <property type="match status" value="2"/>
</dbReference>
<dbReference type="KEGG" id="poi:BOP93_17515"/>
<accession>A0A2L0RZA3</accession>
<dbReference type="InterPro" id="IPR016039">
    <property type="entry name" value="Thiolase-like"/>
</dbReference>
<dbReference type="GO" id="GO:0004315">
    <property type="term" value="F:3-oxoacyl-[acyl-carrier-protein] synthase activity"/>
    <property type="evidence" value="ECO:0007669"/>
    <property type="project" value="InterPro"/>
</dbReference>
<dbReference type="PANTHER" id="PTHR34069">
    <property type="entry name" value="3-OXOACYL-[ACYL-CARRIER-PROTEIN] SYNTHASE 3"/>
    <property type="match status" value="1"/>
</dbReference>
<evidence type="ECO:0000259" key="1">
    <source>
        <dbReference type="Pfam" id="PF08545"/>
    </source>
</evidence>
<dbReference type="Gene3D" id="3.40.47.10">
    <property type="match status" value="2"/>
</dbReference>
<evidence type="ECO:0000313" key="3">
    <source>
        <dbReference type="Proteomes" id="UP000239888"/>
    </source>
</evidence>
<sequence length="304" mass="33339">MTIFINDIDSTLGEHRFPYNKVEDFDQKRRHYGLPDAPHLMGWHSLHRTTGNALDLAERVIEKIVGRSSAAQSTDHLVLCSSRFSGDFMQGNDRLDEMMSRCAISNIPVTGLTLSGCNSLFNGLHLASAMIESSRADRVLLVTADTSAGESKRFDSNCMFSDAASAAILSNKGPSSLTLLDVVCGFGRSTNDSSFFRGNLPEIGKKLKDILAKHGLQVSDLTKVVTPNFYLPVVNMLMNSLALPAHLHFSGQATLSAHCFSSDYLMALAEIAQTETHLDEYYLLLGYADLHQGIGLVRKPAKRK</sequence>
<dbReference type="AlphaFoldDB" id="A0A2L0RZA3"/>
<organism evidence="2 3">
    <name type="scientific">Pseudomonas orientalis</name>
    <dbReference type="NCBI Taxonomy" id="76758"/>
    <lineage>
        <taxon>Bacteria</taxon>
        <taxon>Pseudomonadati</taxon>
        <taxon>Pseudomonadota</taxon>
        <taxon>Gammaproteobacteria</taxon>
        <taxon>Pseudomonadales</taxon>
        <taxon>Pseudomonadaceae</taxon>
        <taxon>Pseudomonas</taxon>
    </lineage>
</organism>
<reference evidence="2 3" key="1">
    <citation type="journal article" date="2018" name="Front. Microbiol.">
        <title>Pseudomonas orientalis F9: A Potent Antagonist against Phytopathogens with Phytotoxic Effect in the Apple Flower.</title>
        <authorList>
            <person name="Zengerer V."/>
            <person name="Schmid M."/>
            <person name="Bieri M."/>
            <person name="Muller D.C."/>
            <person name="Remus-Emsermann M.N.P."/>
            <person name="Ahrens C.H."/>
            <person name="Pelludat C."/>
        </authorList>
    </citation>
    <scope>NUCLEOTIDE SEQUENCE [LARGE SCALE GENOMIC DNA]</scope>
    <source>
        <strain evidence="2 3">F9</strain>
    </source>
</reference>
<feature type="domain" description="Beta-ketoacyl-[acyl-carrier-protein] synthase III N-terminal" evidence="1">
    <location>
        <begin position="116"/>
        <end position="184"/>
    </location>
</feature>
<dbReference type="Pfam" id="PF08545">
    <property type="entry name" value="ACP_syn_III"/>
    <property type="match status" value="1"/>
</dbReference>
<dbReference type="InterPro" id="IPR013751">
    <property type="entry name" value="ACP_syn_III_N"/>
</dbReference>
<gene>
    <name evidence="2" type="ORF">BOP93_17515</name>
</gene>
<dbReference type="PANTHER" id="PTHR34069:SF2">
    <property type="entry name" value="BETA-KETOACYL-[ACYL-CARRIER-PROTEIN] SYNTHASE III"/>
    <property type="match status" value="1"/>
</dbReference>
<evidence type="ECO:0000313" key="2">
    <source>
        <dbReference type="EMBL" id="AUZ47311.1"/>
    </source>
</evidence>
<dbReference type="EMBL" id="CP018049">
    <property type="protein sequence ID" value="AUZ47311.1"/>
    <property type="molecule type" value="Genomic_DNA"/>
</dbReference>
<dbReference type="GO" id="GO:0006633">
    <property type="term" value="P:fatty acid biosynthetic process"/>
    <property type="evidence" value="ECO:0007669"/>
    <property type="project" value="InterPro"/>
</dbReference>
<dbReference type="RefSeq" id="WP_104503909.1">
    <property type="nucleotide sequence ID" value="NZ_CP018049.1"/>
</dbReference>
<dbReference type="Proteomes" id="UP000239888">
    <property type="component" value="Chromosome"/>
</dbReference>
<proteinExistence type="predicted"/>